<protein>
    <recommendedName>
        <fullName evidence="5">5-formyltetrahydrofolate cyclo-ligase</fullName>
        <ecNumber evidence="5">6.3.3.2</ecNumber>
    </recommendedName>
</protein>
<dbReference type="STRING" id="290054.SAMN02745114_00941"/>
<dbReference type="GO" id="GO:0005524">
    <property type="term" value="F:ATP binding"/>
    <property type="evidence" value="ECO:0007669"/>
    <property type="project" value="UniProtKB-KW"/>
</dbReference>
<dbReference type="Proteomes" id="UP000190657">
    <property type="component" value="Unassembled WGS sequence"/>
</dbReference>
<dbReference type="RefSeq" id="WP_078768431.1">
    <property type="nucleotide sequence ID" value="NZ_FUWW01000008.1"/>
</dbReference>
<comment type="catalytic activity">
    <reaction evidence="5">
        <text>(6S)-5-formyl-5,6,7,8-tetrahydrofolate + ATP = (6R)-5,10-methenyltetrahydrofolate + ADP + phosphate</text>
        <dbReference type="Rhea" id="RHEA:10488"/>
        <dbReference type="ChEBI" id="CHEBI:30616"/>
        <dbReference type="ChEBI" id="CHEBI:43474"/>
        <dbReference type="ChEBI" id="CHEBI:57455"/>
        <dbReference type="ChEBI" id="CHEBI:57457"/>
        <dbReference type="ChEBI" id="CHEBI:456216"/>
        <dbReference type="EC" id="6.3.3.2"/>
    </reaction>
</comment>
<evidence type="ECO:0000256" key="3">
    <source>
        <dbReference type="ARBA" id="ARBA00022840"/>
    </source>
</evidence>
<dbReference type="GO" id="GO:0009396">
    <property type="term" value="P:folic acid-containing compound biosynthetic process"/>
    <property type="evidence" value="ECO:0007669"/>
    <property type="project" value="TreeGrafter"/>
</dbReference>
<evidence type="ECO:0000256" key="4">
    <source>
        <dbReference type="PIRSR" id="PIRSR006806-1"/>
    </source>
</evidence>
<feature type="binding site" evidence="4">
    <location>
        <position position="60"/>
    </location>
    <ligand>
        <name>substrate</name>
    </ligand>
</feature>
<dbReference type="GO" id="GO:0046872">
    <property type="term" value="F:metal ion binding"/>
    <property type="evidence" value="ECO:0007669"/>
    <property type="project" value="UniProtKB-KW"/>
</dbReference>
<dbReference type="AlphaFoldDB" id="A0A1T4LL05"/>
<keyword evidence="5" id="KW-0460">Magnesium</keyword>
<keyword evidence="6" id="KW-0436">Ligase</keyword>
<reference evidence="6 7" key="1">
    <citation type="submission" date="2017-02" db="EMBL/GenBank/DDBJ databases">
        <authorList>
            <person name="Peterson S.W."/>
        </authorList>
    </citation>
    <scope>NUCLEOTIDE SEQUENCE [LARGE SCALE GENOMIC DNA]</scope>
    <source>
        <strain evidence="6 7">ATCC 51222</strain>
    </source>
</reference>
<evidence type="ECO:0000313" key="7">
    <source>
        <dbReference type="Proteomes" id="UP000190657"/>
    </source>
</evidence>
<evidence type="ECO:0000256" key="2">
    <source>
        <dbReference type="ARBA" id="ARBA00022741"/>
    </source>
</evidence>
<keyword evidence="2 4" id="KW-0547">Nucleotide-binding</keyword>
<comment type="cofactor">
    <cofactor evidence="5">
        <name>Mg(2+)</name>
        <dbReference type="ChEBI" id="CHEBI:18420"/>
    </cofactor>
</comment>
<dbReference type="PANTHER" id="PTHR23407">
    <property type="entry name" value="ATPASE INHIBITOR/5-FORMYLTETRAHYDROFOLATE CYCLO-LIGASE"/>
    <property type="match status" value="1"/>
</dbReference>
<dbReference type="InterPro" id="IPR002698">
    <property type="entry name" value="FTHF_cligase"/>
</dbReference>
<feature type="binding site" evidence="4">
    <location>
        <begin position="11"/>
        <end position="15"/>
    </location>
    <ligand>
        <name>ATP</name>
        <dbReference type="ChEBI" id="CHEBI:30616"/>
    </ligand>
</feature>
<dbReference type="Pfam" id="PF01812">
    <property type="entry name" value="5-FTHF_cyc-lig"/>
    <property type="match status" value="1"/>
</dbReference>
<name>A0A1T4LL05_9FIRM</name>
<dbReference type="Gene3D" id="3.40.50.10420">
    <property type="entry name" value="NagB/RpiA/CoA transferase-like"/>
    <property type="match status" value="1"/>
</dbReference>
<keyword evidence="7" id="KW-1185">Reference proteome</keyword>
<evidence type="ECO:0000313" key="6">
    <source>
        <dbReference type="EMBL" id="SJZ55237.1"/>
    </source>
</evidence>
<evidence type="ECO:0000256" key="1">
    <source>
        <dbReference type="ARBA" id="ARBA00010638"/>
    </source>
</evidence>
<dbReference type="InterPro" id="IPR037171">
    <property type="entry name" value="NagB/RpiA_transferase-like"/>
</dbReference>
<dbReference type="NCBIfam" id="TIGR02727">
    <property type="entry name" value="MTHFS_bact"/>
    <property type="match status" value="1"/>
</dbReference>
<evidence type="ECO:0000256" key="5">
    <source>
        <dbReference type="RuleBase" id="RU361279"/>
    </source>
</evidence>
<keyword evidence="5" id="KW-0479">Metal-binding</keyword>
<feature type="binding site" evidence="4">
    <location>
        <begin position="139"/>
        <end position="147"/>
    </location>
    <ligand>
        <name>ATP</name>
        <dbReference type="ChEBI" id="CHEBI:30616"/>
    </ligand>
</feature>
<comment type="similarity">
    <text evidence="1 5">Belongs to the 5-formyltetrahydrofolate cyclo-ligase family.</text>
</comment>
<dbReference type="PIRSF" id="PIRSF006806">
    <property type="entry name" value="FTHF_cligase"/>
    <property type="match status" value="1"/>
</dbReference>
<dbReference type="GO" id="GO:0035999">
    <property type="term" value="P:tetrahydrofolate interconversion"/>
    <property type="evidence" value="ECO:0007669"/>
    <property type="project" value="TreeGrafter"/>
</dbReference>
<organism evidence="6 7">
    <name type="scientific">Eubacterium coprostanoligenes</name>
    <dbReference type="NCBI Taxonomy" id="290054"/>
    <lineage>
        <taxon>Bacteria</taxon>
        <taxon>Bacillati</taxon>
        <taxon>Bacillota</taxon>
        <taxon>Clostridia</taxon>
        <taxon>Eubacteriales</taxon>
        <taxon>Eubacteriaceae</taxon>
        <taxon>Eubacterium</taxon>
    </lineage>
</organism>
<proteinExistence type="inferred from homology"/>
<dbReference type="EC" id="6.3.3.2" evidence="5"/>
<dbReference type="PANTHER" id="PTHR23407:SF1">
    <property type="entry name" value="5-FORMYLTETRAHYDROFOLATE CYCLO-LIGASE"/>
    <property type="match status" value="1"/>
</dbReference>
<keyword evidence="3 4" id="KW-0067">ATP-binding</keyword>
<dbReference type="EMBL" id="FUWW01000008">
    <property type="protein sequence ID" value="SJZ55237.1"/>
    <property type="molecule type" value="Genomic_DNA"/>
</dbReference>
<dbReference type="InterPro" id="IPR024185">
    <property type="entry name" value="FTHF_cligase-like_sf"/>
</dbReference>
<dbReference type="GO" id="GO:0030272">
    <property type="term" value="F:5-formyltetrahydrofolate cyclo-ligase activity"/>
    <property type="evidence" value="ECO:0007669"/>
    <property type="project" value="UniProtKB-EC"/>
</dbReference>
<dbReference type="OrthoDB" id="9801938at2"/>
<sequence>MKSEAKFSADKKELRSYIKIKRKSVENKAEKDSLVAQNLLSLDEIKKADTVLCYISLDDEICTDEIVRVLLDSGKRVGAPYCVDNNGNMDFYYITDFDDLRIQSFGVREPVIEKCKKVTSFDNTIIILPGLCFDSNGNRLGYGKGYYDRFLQIHSLISVGLCYNSLIVKKVPTDMYDKKADIIVTENDIIRINGGKNG</sequence>
<dbReference type="SUPFAM" id="SSF100950">
    <property type="entry name" value="NagB/RpiA/CoA transferase-like"/>
    <property type="match status" value="1"/>
</dbReference>
<gene>
    <name evidence="6" type="ORF">SAMN02745114_00941</name>
</gene>
<feature type="binding site" evidence="4">
    <location>
        <position position="55"/>
    </location>
    <ligand>
        <name>substrate</name>
    </ligand>
</feature>
<accession>A0A1T4LL05</accession>